<dbReference type="EMBL" id="JACBFH010000001">
    <property type="protein sequence ID" value="NYY91105.1"/>
    <property type="molecule type" value="Genomic_DNA"/>
</dbReference>
<accession>A0A7Z0QAX2</accession>
<dbReference type="AlphaFoldDB" id="A0A7Z0QAX2"/>
<protein>
    <submittedName>
        <fullName evidence="1">Uncharacterized protein</fullName>
    </submittedName>
</protein>
<reference evidence="2 3" key="3">
    <citation type="journal article" date="2022" name="Int. J. Syst. Evol. Microbiol.">
        <title>Strains of Bradyrhizobium barranii sp. nov. associated with legumes native to Canada are symbionts of soybeans and belong to different subspecies (subsp. barranii subsp. nov. and subsp. apii subsp. nov.) and symbiovars (sv. glycinearum and sv. septentrionale).</title>
        <authorList>
            <person name="Bromfield E.S.P."/>
            <person name="Cloutier S."/>
            <person name="Wasai-Hara S."/>
            <person name="Minamisawa K."/>
        </authorList>
    </citation>
    <scope>NUCLEOTIDE SEQUENCE [LARGE SCALE GENOMIC DNA]</scope>
    <source>
        <strain evidence="2 3">323S2</strain>
    </source>
</reference>
<name>A0A7Z0QAX2_9BRAD</name>
<evidence type="ECO:0000313" key="3">
    <source>
        <dbReference type="Proteomes" id="UP000564836"/>
    </source>
</evidence>
<proteinExistence type="predicted"/>
<gene>
    <name evidence="2" type="ORF">G6321_00045915</name>
    <name evidence="1" type="ORF">G6321_22470</name>
</gene>
<evidence type="ECO:0000313" key="1">
    <source>
        <dbReference type="EMBL" id="NYY91105.1"/>
    </source>
</evidence>
<reference evidence="2 3" key="1">
    <citation type="journal article" date="2017" name="Syst. Appl. Microbiol.">
        <title>Soybeans inoculated with root zone soils of Canadian native legumes harbour diverse and novel Bradyrhizobium spp. that possess agricultural potential.</title>
        <authorList>
            <person name="Bromfield E.S.P."/>
            <person name="Cloutier S."/>
            <person name="Tambong J.T."/>
            <person name="Tran Thi T.V."/>
        </authorList>
    </citation>
    <scope>NUCLEOTIDE SEQUENCE [LARGE SCALE GENOMIC DNA]</scope>
    <source>
        <strain evidence="2 3">323S2</strain>
    </source>
</reference>
<organism evidence="1">
    <name type="scientific">Bradyrhizobium barranii subsp. barranii</name>
    <dbReference type="NCBI Taxonomy" id="2823807"/>
    <lineage>
        <taxon>Bacteria</taxon>
        <taxon>Pseudomonadati</taxon>
        <taxon>Pseudomonadota</taxon>
        <taxon>Alphaproteobacteria</taxon>
        <taxon>Hyphomicrobiales</taxon>
        <taxon>Nitrobacteraceae</taxon>
        <taxon>Bradyrhizobium</taxon>
        <taxon>Bradyrhizobium barranii</taxon>
    </lineage>
</organism>
<evidence type="ECO:0000313" key="2">
    <source>
        <dbReference type="EMBL" id="UGX92892.1"/>
    </source>
</evidence>
<dbReference type="RefSeq" id="WP_166348607.1">
    <property type="nucleotide sequence ID" value="NZ_CP088280.1"/>
</dbReference>
<sequence length="80" mass="9285">MILTTDEERDGDVLNDVHGLDKGWFNQAPNRPQLRVMPIRKSRIFLAENGNFFNKIMHIDATIRLKHAIFDASLRYSDVT</sequence>
<dbReference type="EMBL" id="CP088280">
    <property type="protein sequence ID" value="UGX92892.1"/>
    <property type="molecule type" value="Genomic_DNA"/>
</dbReference>
<reference evidence="1" key="2">
    <citation type="submission" date="2020-06" db="EMBL/GenBank/DDBJ databases">
        <title>Whole Genome Sequence of Bradyrhizobium sp. Strain 323S2.</title>
        <authorList>
            <person name="Bromfield E.S.P."/>
        </authorList>
    </citation>
    <scope>NUCLEOTIDE SEQUENCE [LARGE SCALE GENOMIC DNA]</scope>
    <source>
        <strain evidence="1">323S2</strain>
    </source>
</reference>
<dbReference type="Proteomes" id="UP000564836">
    <property type="component" value="Chromosome"/>
</dbReference>